<feature type="region of interest" description="Disordered" evidence="2">
    <location>
        <begin position="148"/>
        <end position="216"/>
    </location>
</feature>
<dbReference type="PANTHER" id="PTHR32097:SF4">
    <property type="entry name" value="GENERAL STRESS PROTEIN 16U"/>
    <property type="match status" value="1"/>
</dbReference>
<evidence type="ECO:0000313" key="5">
    <source>
        <dbReference type="Proteomes" id="UP001500221"/>
    </source>
</evidence>
<dbReference type="InterPro" id="IPR003325">
    <property type="entry name" value="TerD"/>
</dbReference>
<name>A0ABP9PMK1_9ACTN</name>
<feature type="compositionally biased region" description="Pro residues" evidence="2">
    <location>
        <begin position="155"/>
        <end position="177"/>
    </location>
</feature>
<evidence type="ECO:0000259" key="3">
    <source>
        <dbReference type="Pfam" id="PF02342"/>
    </source>
</evidence>
<accession>A0ABP9PMK1</accession>
<organism evidence="4 5">
    <name type="scientific">Nocardioides marinquilinus</name>
    <dbReference type="NCBI Taxonomy" id="1210400"/>
    <lineage>
        <taxon>Bacteria</taxon>
        <taxon>Bacillati</taxon>
        <taxon>Actinomycetota</taxon>
        <taxon>Actinomycetes</taxon>
        <taxon>Propionibacteriales</taxon>
        <taxon>Nocardioidaceae</taxon>
        <taxon>Nocardioides</taxon>
    </lineage>
</organism>
<comment type="caution">
    <text evidence="4">The sequence shown here is derived from an EMBL/GenBank/DDBJ whole genome shotgun (WGS) entry which is preliminary data.</text>
</comment>
<evidence type="ECO:0000256" key="2">
    <source>
        <dbReference type="SAM" id="MobiDB-lite"/>
    </source>
</evidence>
<dbReference type="Proteomes" id="UP001500221">
    <property type="component" value="Unassembled WGS sequence"/>
</dbReference>
<dbReference type="EMBL" id="BAABKG010000002">
    <property type="protein sequence ID" value="GAA5147331.1"/>
    <property type="molecule type" value="Genomic_DNA"/>
</dbReference>
<keyword evidence="5" id="KW-1185">Reference proteome</keyword>
<dbReference type="CDD" id="cd06974">
    <property type="entry name" value="TerD_like"/>
    <property type="match status" value="1"/>
</dbReference>
<dbReference type="Gene3D" id="3.40.50.300">
    <property type="entry name" value="P-loop containing nucleotide triphosphate hydrolases"/>
    <property type="match status" value="1"/>
</dbReference>
<dbReference type="InterPro" id="IPR027417">
    <property type="entry name" value="P-loop_NTPase"/>
</dbReference>
<protein>
    <recommendedName>
        <fullName evidence="3">TerD domain-containing protein</fullName>
    </recommendedName>
</protein>
<reference evidence="5" key="1">
    <citation type="journal article" date="2019" name="Int. J. Syst. Evol. Microbiol.">
        <title>The Global Catalogue of Microorganisms (GCM) 10K type strain sequencing project: providing services to taxonomists for standard genome sequencing and annotation.</title>
        <authorList>
            <consortium name="The Broad Institute Genomics Platform"/>
            <consortium name="The Broad Institute Genome Sequencing Center for Infectious Disease"/>
            <person name="Wu L."/>
            <person name="Ma J."/>
        </authorList>
    </citation>
    <scope>NUCLEOTIDE SEQUENCE [LARGE SCALE GENOMIC DNA]</scope>
    <source>
        <strain evidence="5">JCM 18459</strain>
    </source>
</reference>
<comment type="similarity">
    <text evidence="1">Belongs to the CAPAB/TerDEXZ family.</text>
</comment>
<dbReference type="InterPro" id="IPR051324">
    <property type="entry name" value="Stress/Tellurium_Resist"/>
</dbReference>
<gene>
    <name evidence="4" type="ORF">GCM10023340_19600</name>
</gene>
<dbReference type="Pfam" id="PF02342">
    <property type="entry name" value="TerD"/>
    <property type="match status" value="1"/>
</dbReference>
<dbReference type="RefSeq" id="WP_345457629.1">
    <property type="nucleotide sequence ID" value="NZ_BAABKG010000002.1"/>
</dbReference>
<feature type="domain" description="TerD" evidence="3">
    <location>
        <begin position="107"/>
        <end position="145"/>
    </location>
</feature>
<evidence type="ECO:0000256" key="1">
    <source>
        <dbReference type="ARBA" id="ARBA00008775"/>
    </source>
</evidence>
<proteinExistence type="inferred from homology"/>
<sequence length="527" mass="54825">MTELQSGQNRPWPDRRATAYVAGADVVALLLGPDGRAVDGVPWVGAGTAGRDGVEHLPGPTQGVTVDLDAVGTRVAKVLVVVSGFAAAPTAQLLASDGGVVGTVTPQRLTTERSLVMAELYRRDGAWKVRALGLGHSGGLAELARLHGAPEPAGATPPAPPPPPPPPPSPAPPPSAPSPAAGGVQDPVRRIGMILDDASRTTASFESSRAFADRRHEQELEHLVGNPELRMGPRADAARAEAQRRRDELVEQARQRHATDLAQLTAELADLARTLPPSLAPWDAPGWHEPGATHEPPWALLVGELSLESAPGFRLPMVRHLPLAPPLWIETEDGGDVTAARMMASLATRLMVATPRAPRLSVIDVGGRSALGHLPSSAPPATDATAASAVVAEHVRHLELVALAAQSGGLADLPPDQRPGRVLLVTDFPGGLDDSAVNGLAHLVRRGPDAGVSVVLAGRRPASLGIAVLDLVHESCLRVPTTPGGDLVDAYGGVTWVFHPDLGPADPFTADRVRATVDLRVAERDAG</sequence>
<evidence type="ECO:0000313" key="4">
    <source>
        <dbReference type="EMBL" id="GAA5147331.1"/>
    </source>
</evidence>
<dbReference type="Gene3D" id="2.60.60.30">
    <property type="entry name" value="sav2460 like domains"/>
    <property type="match status" value="1"/>
</dbReference>
<dbReference type="PANTHER" id="PTHR32097">
    <property type="entry name" value="CAMP-BINDING PROTEIN 1-RELATED"/>
    <property type="match status" value="1"/>
</dbReference>